<dbReference type="AlphaFoldDB" id="A0A7J9EHC7"/>
<gene>
    <name evidence="1" type="ORF">Gotri_007681</name>
</gene>
<keyword evidence="2" id="KW-1185">Reference proteome</keyword>
<evidence type="ECO:0000313" key="1">
    <source>
        <dbReference type="EMBL" id="MBA0772271.1"/>
    </source>
</evidence>
<dbReference type="EMBL" id="JABEZW010000008">
    <property type="protein sequence ID" value="MBA0772271.1"/>
    <property type="molecule type" value="Genomic_DNA"/>
</dbReference>
<dbReference type="Proteomes" id="UP000593568">
    <property type="component" value="Unassembled WGS sequence"/>
</dbReference>
<evidence type="ECO:0000313" key="2">
    <source>
        <dbReference type="Proteomes" id="UP000593568"/>
    </source>
</evidence>
<protein>
    <submittedName>
        <fullName evidence="1">Uncharacterized protein</fullName>
    </submittedName>
</protein>
<reference evidence="1 2" key="1">
    <citation type="journal article" date="2019" name="Genome Biol. Evol.">
        <title>Insights into the evolution of the New World diploid cottons (Gossypium, subgenus Houzingenia) based on genome sequencing.</title>
        <authorList>
            <person name="Grover C.E."/>
            <person name="Arick M.A. 2nd"/>
            <person name="Thrash A."/>
            <person name="Conover J.L."/>
            <person name="Sanders W.S."/>
            <person name="Peterson D.G."/>
            <person name="Frelichowski J.E."/>
            <person name="Scheffler J.A."/>
            <person name="Scheffler B.E."/>
            <person name="Wendel J.F."/>
        </authorList>
    </citation>
    <scope>NUCLEOTIDE SEQUENCE [LARGE SCALE GENOMIC DNA]</scope>
    <source>
        <strain evidence="1">8</strain>
        <tissue evidence="1">Leaf</tissue>
    </source>
</reference>
<sequence>MLVGKETIVQNNTSDGQFFADNFSLTKQDVKKSFVDGVPSIDFSERVYQLLEKEMSTSVVLKMLGRNLGKVTKLDFNTDSRPRGRYARMAVYVNLGEKEKGKTSEITSVILAVAREGDYGPWMLVERKTRRDTLDGIKKRKQY</sequence>
<proteinExistence type="predicted"/>
<accession>A0A7J9EHC7</accession>
<comment type="caution">
    <text evidence="1">The sequence shown here is derived from an EMBL/GenBank/DDBJ whole genome shotgun (WGS) entry which is preliminary data.</text>
</comment>
<name>A0A7J9EHC7_9ROSI</name>
<organism evidence="1 2">
    <name type="scientific">Gossypium trilobum</name>
    <dbReference type="NCBI Taxonomy" id="34281"/>
    <lineage>
        <taxon>Eukaryota</taxon>
        <taxon>Viridiplantae</taxon>
        <taxon>Streptophyta</taxon>
        <taxon>Embryophyta</taxon>
        <taxon>Tracheophyta</taxon>
        <taxon>Spermatophyta</taxon>
        <taxon>Magnoliopsida</taxon>
        <taxon>eudicotyledons</taxon>
        <taxon>Gunneridae</taxon>
        <taxon>Pentapetalae</taxon>
        <taxon>rosids</taxon>
        <taxon>malvids</taxon>
        <taxon>Malvales</taxon>
        <taxon>Malvaceae</taxon>
        <taxon>Malvoideae</taxon>
        <taxon>Gossypium</taxon>
    </lineage>
</organism>